<evidence type="ECO:0000256" key="1">
    <source>
        <dbReference type="ARBA" id="ARBA00006211"/>
    </source>
</evidence>
<evidence type="ECO:0000259" key="8">
    <source>
        <dbReference type="Pfam" id="PF02492"/>
    </source>
</evidence>
<evidence type="ECO:0000256" key="6">
    <source>
        <dbReference type="ARBA" id="ARBA00022833"/>
    </source>
</evidence>
<dbReference type="PANTHER" id="PTHR30134">
    <property type="entry name" value="HYDROGENASE PROTEIN ASSEMBLY PROTEIN, NICKEL CHAPERONE"/>
    <property type="match status" value="1"/>
</dbReference>
<keyword evidence="2" id="KW-0533">Nickel</keyword>
<dbReference type="AlphaFoldDB" id="Q0RPP8"/>
<sequence length="238" mass="25276">MGDHSGYRTGAERVEVLERILGENEKVARANRAAFDAAGVTVVNLMSAPGAGKTTLLVETLRRLAPHRRIGVIEGDIETSLDADRLDGFGASIALVNTGDGFGGECHLDAPMVASALPRLPLAALDLVIIENVGNLVCPAEFTVGEDRRAMVFAVTEGEEKPLKYPVMFRSADLVLVNKTDLLPHLDFDVEAFRRNLDAVHPGVAVLAVSARTGAGVNAWCDWLADHAGACGATPARR</sequence>
<keyword evidence="3" id="KW-0479">Metal-binding</keyword>
<dbReference type="STRING" id="326424.FRAAL1832"/>
<dbReference type="eggNOG" id="COG0378">
    <property type="taxonomic scope" value="Bacteria"/>
</dbReference>
<dbReference type="GO" id="GO:0008270">
    <property type="term" value="F:zinc ion binding"/>
    <property type="evidence" value="ECO:0007669"/>
    <property type="project" value="TreeGrafter"/>
</dbReference>
<dbReference type="GO" id="GO:0003924">
    <property type="term" value="F:GTPase activity"/>
    <property type="evidence" value="ECO:0007669"/>
    <property type="project" value="InterPro"/>
</dbReference>
<evidence type="ECO:0000256" key="2">
    <source>
        <dbReference type="ARBA" id="ARBA00022596"/>
    </source>
</evidence>
<dbReference type="NCBIfam" id="TIGR00073">
    <property type="entry name" value="hypB"/>
    <property type="match status" value="1"/>
</dbReference>
<keyword evidence="4" id="KW-0547">Nucleotide-binding</keyword>
<dbReference type="SUPFAM" id="SSF52540">
    <property type="entry name" value="P-loop containing nucleoside triphosphate hydrolases"/>
    <property type="match status" value="1"/>
</dbReference>
<organism evidence="9 10">
    <name type="scientific">Frankia alni (strain DSM 45986 / CECT 9034 / ACN14a)</name>
    <dbReference type="NCBI Taxonomy" id="326424"/>
    <lineage>
        <taxon>Bacteria</taxon>
        <taxon>Bacillati</taxon>
        <taxon>Actinomycetota</taxon>
        <taxon>Actinomycetes</taxon>
        <taxon>Frankiales</taxon>
        <taxon>Frankiaceae</taxon>
        <taxon>Frankia</taxon>
    </lineage>
</organism>
<dbReference type="InterPro" id="IPR027417">
    <property type="entry name" value="P-loop_NTPase"/>
</dbReference>
<dbReference type="GO" id="GO:0005525">
    <property type="term" value="F:GTP binding"/>
    <property type="evidence" value="ECO:0007669"/>
    <property type="project" value="UniProtKB-KW"/>
</dbReference>
<proteinExistence type="inferred from homology"/>
<dbReference type="InterPro" id="IPR004392">
    <property type="entry name" value="Hyd_mat_HypB"/>
</dbReference>
<name>Q0RPP8_FRAAA</name>
<dbReference type="PANTHER" id="PTHR30134:SF2">
    <property type="entry name" value="HYDROGENASE MATURATION FACTOR HYPB"/>
    <property type="match status" value="1"/>
</dbReference>
<dbReference type="GO" id="GO:0016151">
    <property type="term" value="F:nickel cation binding"/>
    <property type="evidence" value="ECO:0007669"/>
    <property type="project" value="InterPro"/>
</dbReference>
<evidence type="ECO:0000256" key="5">
    <source>
        <dbReference type="ARBA" id="ARBA00022801"/>
    </source>
</evidence>
<keyword evidence="7" id="KW-0342">GTP-binding</keyword>
<evidence type="ECO:0000256" key="4">
    <source>
        <dbReference type="ARBA" id="ARBA00022741"/>
    </source>
</evidence>
<keyword evidence="5" id="KW-0378">Hydrolase</keyword>
<keyword evidence="6" id="KW-0862">Zinc</keyword>
<reference evidence="9 10" key="1">
    <citation type="journal article" date="2007" name="Genome Res.">
        <title>Genome characteristics of facultatively symbiotic Frankia sp. strains reflect host range and host plant biogeography.</title>
        <authorList>
            <person name="Normand P."/>
            <person name="Lapierre P."/>
            <person name="Tisa L.S."/>
            <person name="Gogarten J.P."/>
            <person name="Alloisio N."/>
            <person name="Bagnarol E."/>
            <person name="Bassi C.A."/>
            <person name="Berry A.M."/>
            <person name="Bickhart D.M."/>
            <person name="Choisne N."/>
            <person name="Couloux A."/>
            <person name="Cournoyer B."/>
            <person name="Cruveiller S."/>
            <person name="Daubin V."/>
            <person name="Demange N."/>
            <person name="Francino M.P."/>
            <person name="Goltsman E."/>
            <person name="Huang Y."/>
            <person name="Kopp O.R."/>
            <person name="Labarre L."/>
            <person name="Lapidus A."/>
            <person name="Lavire C."/>
            <person name="Marechal J."/>
            <person name="Martinez M."/>
            <person name="Mastronunzio J.E."/>
            <person name="Mullin B.C."/>
            <person name="Niemann J."/>
            <person name="Pujic P."/>
            <person name="Rawnsley T."/>
            <person name="Rouy Z."/>
            <person name="Schenowitz C."/>
            <person name="Sellstedt A."/>
            <person name="Tavares F."/>
            <person name="Tomkins J.P."/>
            <person name="Vallenet D."/>
            <person name="Valverde C."/>
            <person name="Wall L.G."/>
            <person name="Wang Y."/>
            <person name="Medigue C."/>
            <person name="Benson D.R."/>
        </authorList>
    </citation>
    <scope>NUCLEOTIDE SEQUENCE [LARGE SCALE GENOMIC DNA]</scope>
    <source>
        <strain evidence="10">DSM 45986 / CECT 9034 / ACN14a</strain>
    </source>
</reference>
<dbReference type="Proteomes" id="UP000000657">
    <property type="component" value="Chromosome"/>
</dbReference>
<dbReference type="Pfam" id="PF02492">
    <property type="entry name" value="cobW"/>
    <property type="match status" value="1"/>
</dbReference>
<dbReference type="KEGG" id="fal:FRAAL1832"/>
<dbReference type="CDD" id="cd05390">
    <property type="entry name" value="HypB"/>
    <property type="match status" value="1"/>
</dbReference>
<feature type="domain" description="CobW/HypB/UreG nucleotide-binding" evidence="8">
    <location>
        <begin position="42"/>
        <end position="206"/>
    </location>
</feature>
<dbReference type="InterPro" id="IPR003495">
    <property type="entry name" value="CobW/HypB/UreG_nucleotide-bd"/>
</dbReference>
<dbReference type="Gene3D" id="3.40.50.300">
    <property type="entry name" value="P-loop containing nucleotide triphosphate hydrolases"/>
    <property type="match status" value="1"/>
</dbReference>
<evidence type="ECO:0000256" key="7">
    <source>
        <dbReference type="ARBA" id="ARBA00023134"/>
    </source>
</evidence>
<protein>
    <submittedName>
        <fullName evidence="9">Hydrogenase nickel incorporation protein</fullName>
    </submittedName>
</protein>
<accession>Q0RPP8</accession>
<dbReference type="GO" id="GO:0051604">
    <property type="term" value="P:protein maturation"/>
    <property type="evidence" value="ECO:0007669"/>
    <property type="project" value="InterPro"/>
</dbReference>
<evidence type="ECO:0000313" key="9">
    <source>
        <dbReference type="EMBL" id="CAJ60483.1"/>
    </source>
</evidence>
<gene>
    <name evidence="9" type="primary">hypB2</name>
    <name evidence="9" type="ordered locus">FRAAL1832</name>
</gene>
<dbReference type="EMBL" id="CT573213">
    <property type="protein sequence ID" value="CAJ60483.1"/>
    <property type="molecule type" value="Genomic_DNA"/>
</dbReference>
<dbReference type="HOGENOM" id="CLU_056148_0_0_11"/>
<dbReference type="PIRSF" id="PIRSF005624">
    <property type="entry name" value="Ni-bind_GTPase"/>
    <property type="match status" value="1"/>
</dbReference>
<comment type="similarity">
    <text evidence="1">Belongs to the SIMIBI class G3E GTPase family. HypB/HupM subfamily.</text>
</comment>
<evidence type="ECO:0000313" key="10">
    <source>
        <dbReference type="Proteomes" id="UP000000657"/>
    </source>
</evidence>
<keyword evidence="10" id="KW-1185">Reference proteome</keyword>
<evidence type="ECO:0000256" key="3">
    <source>
        <dbReference type="ARBA" id="ARBA00022723"/>
    </source>
</evidence>